<dbReference type="Proteomes" id="UP000254640">
    <property type="component" value="Unassembled WGS sequence"/>
</dbReference>
<sequence>MKRSIGINIIFMLAALLMVTFAGVYYLTHQAKDFPFRCSAFSRYDLSRNDDKRIEFAVAQDLRFDKKDSGYLLLNGQATSNDGVTILNRRVALINGAKISDDTYRYQISKVVTSNTDTTPDVIFNKLLAEITLDPTHLQLDVDKIDKNTYIIGGPISYLFTCQRY</sequence>
<evidence type="ECO:0000313" key="1">
    <source>
        <dbReference type="EMBL" id="SUE07237.1"/>
    </source>
</evidence>
<protein>
    <submittedName>
        <fullName evidence="1">Uncharacterized protein</fullName>
    </submittedName>
</protein>
<dbReference type="RefSeq" id="WP_022624196.1">
    <property type="nucleotide sequence ID" value="NZ_CM003470.1"/>
</dbReference>
<dbReference type="EMBL" id="UGSO01000003">
    <property type="protein sequence ID" value="SUE07237.1"/>
    <property type="molecule type" value="Genomic_DNA"/>
</dbReference>
<dbReference type="AlphaFoldDB" id="A0A379LSM6"/>
<accession>A0A379LSM6</accession>
<proteinExistence type="predicted"/>
<name>A0A379LSM6_ENTAG</name>
<organism evidence="1 2">
    <name type="scientific">Enterobacter agglomerans</name>
    <name type="common">Erwinia herbicola</name>
    <name type="synonym">Pantoea agglomerans</name>
    <dbReference type="NCBI Taxonomy" id="549"/>
    <lineage>
        <taxon>Bacteria</taxon>
        <taxon>Pseudomonadati</taxon>
        <taxon>Pseudomonadota</taxon>
        <taxon>Gammaproteobacteria</taxon>
        <taxon>Enterobacterales</taxon>
        <taxon>Erwiniaceae</taxon>
        <taxon>Pantoea</taxon>
        <taxon>Pantoea agglomerans group</taxon>
    </lineage>
</organism>
<reference evidence="1 2" key="1">
    <citation type="submission" date="2018-06" db="EMBL/GenBank/DDBJ databases">
        <authorList>
            <consortium name="Pathogen Informatics"/>
            <person name="Doyle S."/>
        </authorList>
    </citation>
    <scope>NUCLEOTIDE SEQUENCE [LARGE SCALE GENOMIC DNA]</scope>
    <source>
        <strain evidence="1 2">NCTC9381</strain>
    </source>
</reference>
<dbReference type="InterPro" id="IPR031854">
    <property type="entry name" value="FidL-like"/>
</dbReference>
<dbReference type="Pfam" id="PF15941">
    <property type="entry name" value="FidL_like"/>
    <property type="match status" value="1"/>
</dbReference>
<evidence type="ECO:0000313" key="2">
    <source>
        <dbReference type="Proteomes" id="UP000254640"/>
    </source>
</evidence>
<dbReference type="GeneID" id="66827349"/>
<dbReference type="OrthoDB" id="6605300at2"/>
<gene>
    <name evidence="1" type="ORF">NCTC9381_06007</name>
</gene>
<keyword evidence="2" id="KW-1185">Reference proteome</keyword>